<protein>
    <submittedName>
        <fullName evidence="1">Uncharacterized protein</fullName>
    </submittedName>
</protein>
<organism evidence="1">
    <name type="scientific">Eutreptiella gymnastica</name>
    <dbReference type="NCBI Taxonomy" id="73025"/>
    <lineage>
        <taxon>Eukaryota</taxon>
        <taxon>Discoba</taxon>
        <taxon>Euglenozoa</taxon>
        <taxon>Euglenida</taxon>
        <taxon>Spirocuta</taxon>
        <taxon>Euglenophyceae</taxon>
        <taxon>Eutreptiales</taxon>
        <taxon>Eutreptiaceae</taxon>
        <taxon>Eutreptiella</taxon>
    </lineage>
</organism>
<dbReference type="AlphaFoldDB" id="A0A7S4D1W7"/>
<reference evidence="1" key="1">
    <citation type="submission" date="2021-01" db="EMBL/GenBank/DDBJ databases">
        <authorList>
            <person name="Corre E."/>
            <person name="Pelletier E."/>
            <person name="Niang G."/>
            <person name="Scheremetjew M."/>
            <person name="Finn R."/>
            <person name="Kale V."/>
            <person name="Holt S."/>
            <person name="Cochrane G."/>
            <person name="Meng A."/>
            <person name="Brown T."/>
            <person name="Cohen L."/>
        </authorList>
    </citation>
    <scope>NUCLEOTIDE SEQUENCE</scope>
    <source>
        <strain evidence="1">CCMP1594</strain>
    </source>
</reference>
<name>A0A7S4D1W7_9EUGL</name>
<dbReference type="EMBL" id="HBJA01070211">
    <property type="protein sequence ID" value="CAE0813526.1"/>
    <property type="molecule type" value="Transcribed_RNA"/>
</dbReference>
<gene>
    <name evidence="1" type="ORF">EGYM00163_LOCUS24677</name>
</gene>
<sequence>MVQLVPCQLLQLQLDVCPVLYKRKDALDIILFPIQTQRTDPTARSNIRCLKACLKLQWRTAMDPLKLGCFSESAVGCMGSVWLPGQCVVANQQRVRLQALNVLYNGAHQF</sequence>
<accession>A0A7S4D1W7</accession>
<proteinExistence type="predicted"/>
<evidence type="ECO:0000313" key="1">
    <source>
        <dbReference type="EMBL" id="CAE0813526.1"/>
    </source>
</evidence>